<organism evidence="1">
    <name type="scientific">uncultured Caudovirales phage</name>
    <dbReference type="NCBI Taxonomy" id="2100421"/>
    <lineage>
        <taxon>Viruses</taxon>
        <taxon>Duplodnaviria</taxon>
        <taxon>Heunggongvirae</taxon>
        <taxon>Uroviricota</taxon>
        <taxon>Caudoviricetes</taxon>
        <taxon>Peduoviridae</taxon>
        <taxon>Maltschvirus</taxon>
        <taxon>Maltschvirus maltsch</taxon>
    </lineage>
</organism>
<protein>
    <submittedName>
        <fullName evidence="1">Uncharacterized protein</fullName>
    </submittedName>
</protein>
<evidence type="ECO:0000313" key="1">
    <source>
        <dbReference type="EMBL" id="CAB4141864.1"/>
    </source>
</evidence>
<gene>
    <name evidence="1" type="ORF">UFOVP422_33</name>
</gene>
<dbReference type="EMBL" id="LR796398">
    <property type="protein sequence ID" value="CAB4141864.1"/>
    <property type="molecule type" value="Genomic_DNA"/>
</dbReference>
<accession>A0A6J5M517</accession>
<proteinExistence type="predicted"/>
<name>A0A6J5M517_9CAUD</name>
<reference evidence="1" key="1">
    <citation type="submission" date="2020-04" db="EMBL/GenBank/DDBJ databases">
        <authorList>
            <person name="Chiriac C."/>
            <person name="Salcher M."/>
            <person name="Ghai R."/>
            <person name="Kavagutti S V."/>
        </authorList>
    </citation>
    <scope>NUCLEOTIDE SEQUENCE</scope>
</reference>
<sequence>MTTANQIFQQLGSTKFVAMTGASFATAPDGLVVMLRGGAVNRMIVKLNAADLYDVTFLKVRGLNVKTVSETRNVPGDSLVMLFEETTGFDASL</sequence>